<organism evidence="1 2">
    <name type="scientific">Forsythia ovata</name>
    <dbReference type="NCBI Taxonomy" id="205694"/>
    <lineage>
        <taxon>Eukaryota</taxon>
        <taxon>Viridiplantae</taxon>
        <taxon>Streptophyta</taxon>
        <taxon>Embryophyta</taxon>
        <taxon>Tracheophyta</taxon>
        <taxon>Spermatophyta</taxon>
        <taxon>Magnoliopsida</taxon>
        <taxon>eudicotyledons</taxon>
        <taxon>Gunneridae</taxon>
        <taxon>Pentapetalae</taxon>
        <taxon>asterids</taxon>
        <taxon>lamiids</taxon>
        <taxon>Lamiales</taxon>
        <taxon>Oleaceae</taxon>
        <taxon>Forsythieae</taxon>
        <taxon>Forsythia</taxon>
    </lineage>
</organism>
<name>A0ABD1TMM8_9LAMI</name>
<accession>A0ABD1TMM8</accession>
<dbReference type="EMBL" id="JBFOLJ010000008">
    <property type="protein sequence ID" value="KAL2513951.1"/>
    <property type="molecule type" value="Genomic_DNA"/>
</dbReference>
<reference evidence="2" key="1">
    <citation type="submission" date="2024-07" db="EMBL/GenBank/DDBJ databases">
        <title>Two chromosome-level genome assemblies of Korean endemic species Abeliophyllum distichum and Forsythia ovata (Oleaceae).</title>
        <authorList>
            <person name="Jang H."/>
        </authorList>
    </citation>
    <scope>NUCLEOTIDE SEQUENCE [LARGE SCALE GENOMIC DNA]</scope>
</reference>
<dbReference type="AlphaFoldDB" id="A0ABD1TMM8"/>
<evidence type="ECO:0000313" key="2">
    <source>
        <dbReference type="Proteomes" id="UP001604277"/>
    </source>
</evidence>
<evidence type="ECO:0000313" key="1">
    <source>
        <dbReference type="EMBL" id="KAL2513951.1"/>
    </source>
</evidence>
<keyword evidence="2" id="KW-1185">Reference proteome</keyword>
<dbReference type="Proteomes" id="UP001604277">
    <property type="component" value="Unassembled WGS sequence"/>
</dbReference>
<proteinExistence type="predicted"/>
<sequence>MPSFEFDAFEGSANFIKKMEVARFEVSGTSSHLEGSVGSAEPWINLKLRNQTYFESNDAGSNVESITTSVMRTSSTTTMKKTKSSGQNVHIPYWWGGVWCGVVGWKRGGFLVGEEYLYS</sequence>
<gene>
    <name evidence="1" type="ORF">Fot_27922</name>
</gene>
<comment type="caution">
    <text evidence="1">The sequence shown here is derived from an EMBL/GenBank/DDBJ whole genome shotgun (WGS) entry which is preliminary data.</text>
</comment>
<protein>
    <submittedName>
        <fullName evidence="1">Squamosa promoter-binding-like protein 12</fullName>
    </submittedName>
</protein>